<protein>
    <submittedName>
        <fullName evidence="1">Uncharacterized protein</fullName>
    </submittedName>
</protein>
<gene>
    <name evidence="1" type="ORF">B296_00043918</name>
</gene>
<evidence type="ECO:0000313" key="1">
    <source>
        <dbReference type="EMBL" id="RRT31944.1"/>
    </source>
</evidence>
<dbReference type="Proteomes" id="UP000287651">
    <property type="component" value="Unassembled WGS sequence"/>
</dbReference>
<reference evidence="1 2" key="1">
    <citation type="journal article" date="2014" name="Agronomy (Basel)">
        <title>A Draft Genome Sequence for Ensete ventricosum, the Drought-Tolerant Tree Against Hunger.</title>
        <authorList>
            <person name="Harrison J."/>
            <person name="Moore K.A."/>
            <person name="Paszkiewicz K."/>
            <person name="Jones T."/>
            <person name="Grant M."/>
            <person name="Ambacheew D."/>
            <person name="Muzemil S."/>
            <person name="Studholme D.J."/>
        </authorList>
    </citation>
    <scope>NUCLEOTIDE SEQUENCE [LARGE SCALE GENOMIC DNA]</scope>
</reference>
<dbReference type="AlphaFoldDB" id="A0A426WX93"/>
<organism evidence="1 2">
    <name type="scientific">Ensete ventricosum</name>
    <name type="common">Abyssinian banana</name>
    <name type="synonym">Musa ensete</name>
    <dbReference type="NCBI Taxonomy" id="4639"/>
    <lineage>
        <taxon>Eukaryota</taxon>
        <taxon>Viridiplantae</taxon>
        <taxon>Streptophyta</taxon>
        <taxon>Embryophyta</taxon>
        <taxon>Tracheophyta</taxon>
        <taxon>Spermatophyta</taxon>
        <taxon>Magnoliopsida</taxon>
        <taxon>Liliopsida</taxon>
        <taxon>Zingiberales</taxon>
        <taxon>Musaceae</taxon>
        <taxon>Ensete</taxon>
    </lineage>
</organism>
<proteinExistence type="predicted"/>
<name>A0A426WX93_ENSVE</name>
<evidence type="ECO:0000313" key="2">
    <source>
        <dbReference type="Proteomes" id="UP000287651"/>
    </source>
</evidence>
<accession>A0A426WX93</accession>
<comment type="caution">
    <text evidence="1">The sequence shown here is derived from an EMBL/GenBank/DDBJ whole genome shotgun (WGS) entry which is preliminary data.</text>
</comment>
<dbReference type="EMBL" id="AMZH03034650">
    <property type="protein sequence ID" value="RRT31944.1"/>
    <property type="molecule type" value="Genomic_DNA"/>
</dbReference>
<sequence>MKKHDGHKFCPKSPQCRVSISFSVTCRVEFRSIFRVLSRKIKILAIPDVLAPESSFDRFFVHCLKNSFSP</sequence>